<feature type="domain" description="Putative exodeoxyribonuclease 8 PDDEXK-like" evidence="1">
    <location>
        <begin position="19"/>
        <end position="232"/>
    </location>
</feature>
<dbReference type="Gene3D" id="3.90.320.10">
    <property type="match status" value="1"/>
</dbReference>
<dbReference type="InterPro" id="IPR011604">
    <property type="entry name" value="PDDEXK-like_dom_sf"/>
</dbReference>
<dbReference type="EMBL" id="BK016159">
    <property type="protein sequence ID" value="DAF99001.1"/>
    <property type="molecule type" value="Genomic_DNA"/>
</dbReference>
<organism evidence="2">
    <name type="scientific">Siphoviridae sp. ctDmR33</name>
    <dbReference type="NCBI Taxonomy" id="2825389"/>
    <lineage>
        <taxon>Viruses</taxon>
        <taxon>Duplodnaviria</taxon>
        <taxon>Heunggongvirae</taxon>
        <taxon>Uroviricota</taxon>
        <taxon>Caudoviricetes</taxon>
    </lineage>
</organism>
<reference evidence="2" key="1">
    <citation type="journal article" date="2021" name="Proc. Natl. Acad. Sci. U.S.A.">
        <title>A Catalog of Tens of Thousands of Viruses from Human Metagenomes Reveals Hidden Associations with Chronic Diseases.</title>
        <authorList>
            <person name="Tisza M.J."/>
            <person name="Buck C.B."/>
        </authorList>
    </citation>
    <scope>NUCLEOTIDE SEQUENCE</scope>
    <source>
        <strain evidence="2">CtDmR33</strain>
    </source>
</reference>
<keyword evidence="2" id="KW-0269">Exonuclease</keyword>
<protein>
    <submittedName>
        <fullName evidence="2">Putative exonuclease</fullName>
    </submittedName>
</protein>
<keyword evidence="2" id="KW-0378">Hydrolase</keyword>
<dbReference type="Pfam" id="PF12684">
    <property type="entry name" value="DUF3799"/>
    <property type="match status" value="1"/>
</dbReference>
<keyword evidence="2" id="KW-0540">Nuclease</keyword>
<dbReference type="GO" id="GO:0004527">
    <property type="term" value="F:exonuclease activity"/>
    <property type="evidence" value="ECO:0007669"/>
    <property type="project" value="UniProtKB-KW"/>
</dbReference>
<accession>A0A8S5UX04</accession>
<name>A0A8S5UX04_9CAUD</name>
<proteinExistence type="predicted"/>
<sequence length="259" mass="29470">MKLTQENYYSPAANREYMSVSQFKSFLNCEAATMAELSGEYKRPPSIALLVGSYVDAWFEGTLDEFKAEHPEIFKRDGTLKADYVKAEELIARAQQSPLFMDFMSGEKQKIIAGEIDGVKWKGKMDSYHPGRMIVDLKTSRSLHPVMGRNLIDQFRYDIQGAIYQRLEGHNLPFYLAILTKEDPVDIEICEIEQPELNEAFDFVARELPHIMDVKTGRVPPTRCGVCPYCRMTKQLDHPIPASELGLSYVELQALKGGF</sequence>
<dbReference type="InterPro" id="IPR024432">
    <property type="entry name" value="Put_RecE_PDDEXK-like_dom"/>
</dbReference>
<evidence type="ECO:0000259" key="1">
    <source>
        <dbReference type="Pfam" id="PF12684"/>
    </source>
</evidence>
<evidence type="ECO:0000313" key="2">
    <source>
        <dbReference type="EMBL" id="DAF99001.1"/>
    </source>
</evidence>